<dbReference type="InterPro" id="IPR028098">
    <property type="entry name" value="Glyco_trans_4-like_N"/>
</dbReference>
<dbReference type="EMBL" id="MHUS01000004">
    <property type="protein sequence ID" value="OHA82035.1"/>
    <property type="molecule type" value="Genomic_DNA"/>
</dbReference>
<dbReference type="SUPFAM" id="SSF53756">
    <property type="entry name" value="UDP-Glycosyltransferase/glycogen phosphorylase"/>
    <property type="match status" value="1"/>
</dbReference>
<dbReference type="InterPro" id="IPR050194">
    <property type="entry name" value="Glycosyltransferase_grp1"/>
</dbReference>
<evidence type="ECO:0000313" key="4">
    <source>
        <dbReference type="Proteomes" id="UP000176997"/>
    </source>
</evidence>
<sequence>MKRILIFSLGYYPNLIGGAEVAVKEITDRIDPSEFSFDLVCLRFDKNLPRTEKIGNVTVHRIGFTADKPTMADIKKMPLHLNKFLFQFLAAWKAHRLHKVNEYDATWAMMAHSCGVPAAIFKMLHPEVPYLLTLQEGDPPEYIQKKMRPLYPLFVRAFTKADFVQTISTFLANWARAMGYTGLLEVVPNAVNTKHFSQEYPPAELEALKQKLGKKEGDVFIITTSRLVKKNAVDDVIKSLALLPAHFKFLVLGIGPDEVALRALAAEKGVTERVMFLGQIDHKEMPKYLKISDIFTRPSLSEGMGNSFVEAMAAELPVVATQEGGIADFLFDPERNPDKAPTGLAVKPRDPEGLARQFKRFSDDKTLRDEIVKNARELAFAKYDWDLIARDMKEKVFDKLLASR</sequence>
<dbReference type="GO" id="GO:0016757">
    <property type="term" value="F:glycosyltransferase activity"/>
    <property type="evidence" value="ECO:0007669"/>
    <property type="project" value="InterPro"/>
</dbReference>
<comment type="caution">
    <text evidence="3">The sequence shown here is derived from an EMBL/GenBank/DDBJ whole genome shotgun (WGS) entry which is preliminary data.</text>
</comment>
<evidence type="ECO:0000313" key="3">
    <source>
        <dbReference type="EMBL" id="OHA82035.1"/>
    </source>
</evidence>
<feature type="domain" description="Glycosyltransferase subfamily 4-like N-terminal" evidence="2">
    <location>
        <begin position="17"/>
        <end position="189"/>
    </location>
</feature>
<accession>A0A1G2SAF7</accession>
<evidence type="ECO:0000259" key="2">
    <source>
        <dbReference type="Pfam" id="PF13579"/>
    </source>
</evidence>
<organism evidence="3 4">
    <name type="scientific">Candidatus Yonathbacteria bacterium RIFCSPHIGHO2_01_FULL_51_10</name>
    <dbReference type="NCBI Taxonomy" id="1802723"/>
    <lineage>
        <taxon>Bacteria</taxon>
        <taxon>Candidatus Yonathiibacteriota</taxon>
    </lineage>
</organism>
<gene>
    <name evidence="3" type="ORF">A2675_00190</name>
</gene>
<protein>
    <recommendedName>
        <fullName evidence="5">Glycosyl transferase family 1 domain-containing protein</fullName>
    </recommendedName>
</protein>
<dbReference type="PANTHER" id="PTHR45947">
    <property type="entry name" value="SULFOQUINOVOSYL TRANSFERASE SQD2"/>
    <property type="match status" value="1"/>
</dbReference>
<dbReference type="InterPro" id="IPR001296">
    <property type="entry name" value="Glyco_trans_1"/>
</dbReference>
<feature type="domain" description="Glycosyl transferase family 1" evidence="1">
    <location>
        <begin position="207"/>
        <end position="377"/>
    </location>
</feature>
<proteinExistence type="predicted"/>
<dbReference type="Gene3D" id="3.40.50.2000">
    <property type="entry name" value="Glycogen Phosphorylase B"/>
    <property type="match status" value="2"/>
</dbReference>
<dbReference type="Pfam" id="PF00534">
    <property type="entry name" value="Glycos_transf_1"/>
    <property type="match status" value="1"/>
</dbReference>
<reference evidence="3 4" key="1">
    <citation type="journal article" date="2016" name="Nat. Commun.">
        <title>Thousands of microbial genomes shed light on interconnected biogeochemical processes in an aquifer system.</title>
        <authorList>
            <person name="Anantharaman K."/>
            <person name="Brown C.T."/>
            <person name="Hug L.A."/>
            <person name="Sharon I."/>
            <person name="Castelle C.J."/>
            <person name="Probst A.J."/>
            <person name="Thomas B.C."/>
            <person name="Singh A."/>
            <person name="Wilkins M.J."/>
            <person name="Karaoz U."/>
            <person name="Brodie E.L."/>
            <person name="Williams K.H."/>
            <person name="Hubbard S.S."/>
            <person name="Banfield J.F."/>
        </authorList>
    </citation>
    <scope>NUCLEOTIDE SEQUENCE [LARGE SCALE GENOMIC DNA]</scope>
</reference>
<dbReference type="PANTHER" id="PTHR45947:SF3">
    <property type="entry name" value="SULFOQUINOVOSYL TRANSFERASE SQD2"/>
    <property type="match status" value="1"/>
</dbReference>
<evidence type="ECO:0008006" key="5">
    <source>
        <dbReference type="Google" id="ProtNLM"/>
    </source>
</evidence>
<name>A0A1G2SAF7_9BACT</name>
<evidence type="ECO:0000259" key="1">
    <source>
        <dbReference type="Pfam" id="PF00534"/>
    </source>
</evidence>
<dbReference type="AlphaFoldDB" id="A0A1G2SAF7"/>
<dbReference type="Pfam" id="PF13579">
    <property type="entry name" value="Glyco_trans_4_4"/>
    <property type="match status" value="1"/>
</dbReference>
<dbReference type="Proteomes" id="UP000176997">
    <property type="component" value="Unassembled WGS sequence"/>
</dbReference>
<dbReference type="STRING" id="1802723.A2675_00190"/>